<dbReference type="PANTHER" id="PTHR30249">
    <property type="entry name" value="PUTATIVE SEROTONIN TRANSPORTER"/>
    <property type="match status" value="1"/>
</dbReference>
<proteinExistence type="predicted"/>
<gene>
    <name evidence="8" type="ORF">AJ85_11805</name>
    <name evidence="7" type="ORF">BALCAV_0212865</name>
</gene>
<dbReference type="eggNOG" id="COG1346">
    <property type="taxonomic scope" value="Bacteria"/>
</dbReference>
<feature type="transmembrane region" description="Helical" evidence="6">
    <location>
        <begin position="208"/>
        <end position="227"/>
    </location>
</feature>
<protein>
    <recommendedName>
        <fullName evidence="11">LrgB</fullName>
    </recommendedName>
</protein>
<reference evidence="7 9" key="1">
    <citation type="journal article" date="2014" name="Genome Announc.">
        <title>Draft Genome Sequence of Bacillus alcalophilus AV1934, a Classic Alkaliphile Isolated from Human Feces in 1934.</title>
        <authorList>
            <person name="Attie O."/>
            <person name="Jayaprakash A."/>
            <person name="Shah H."/>
            <person name="Paulsen I.T."/>
            <person name="Morino M."/>
            <person name="Takahashi Y."/>
            <person name="Narumi I."/>
            <person name="Sachidanandam R."/>
            <person name="Satoh K."/>
            <person name="Ito M."/>
            <person name="Krulwich T.A."/>
        </authorList>
    </citation>
    <scope>NUCLEOTIDE SEQUENCE [LARGE SCALE GENOMIC DNA]</scope>
    <source>
        <strain evidence="7 9">AV1934</strain>
    </source>
</reference>
<dbReference type="EMBL" id="JALP01000164">
    <property type="protein sequence ID" value="THG90284.1"/>
    <property type="molecule type" value="Genomic_DNA"/>
</dbReference>
<organism evidence="7 9">
    <name type="scientific">Alkalihalobacillus alcalophilus ATCC 27647 = CGMCC 1.3604</name>
    <dbReference type="NCBI Taxonomy" id="1218173"/>
    <lineage>
        <taxon>Bacteria</taxon>
        <taxon>Bacillati</taxon>
        <taxon>Bacillota</taxon>
        <taxon>Bacilli</taxon>
        <taxon>Bacillales</taxon>
        <taxon>Bacillaceae</taxon>
        <taxon>Alkalihalobacillus</taxon>
    </lineage>
</organism>
<evidence type="ECO:0000313" key="7">
    <source>
        <dbReference type="EMBL" id="KGA96983.1"/>
    </source>
</evidence>
<reference evidence="8 10" key="2">
    <citation type="submission" date="2014-01" db="EMBL/GenBank/DDBJ databases">
        <title>Draft genome sequencing of Bacillus alcalophilus CGMCC 1.3604.</title>
        <authorList>
            <person name="Yang J."/>
            <person name="Diao L."/>
            <person name="Yang S."/>
        </authorList>
    </citation>
    <scope>NUCLEOTIDE SEQUENCE [LARGE SCALE GENOMIC DNA]</scope>
    <source>
        <strain evidence="8 10">CGMCC 1.3604</strain>
    </source>
</reference>
<comment type="subcellular location">
    <subcellularLocation>
        <location evidence="1">Cell membrane</location>
        <topology evidence="1">Multi-pass membrane protein</topology>
    </subcellularLocation>
</comment>
<sequence>MINFLISFSIILLTLATFWGMRRLYLKYPHPLLMPVLTTTVLLFMLLLIFGIPYSTYMEGGRWLSKLLEPAIVALAYPLYKNRKIVLQYKWFIVGGVISGFMISIGSMYILARLFSVETHYMASMLPKSITAPVAVEISNSLSGIPSLTAAFVLVAGFSGILLGPKIMEMVGINNRKAMSIALGTTAHALGISKATEYGEIPLSMSSIAMTFSAILGAFITPVLIWLI</sequence>
<dbReference type="InterPro" id="IPR007300">
    <property type="entry name" value="CidB/LrgB"/>
</dbReference>
<dbReference type="PANTHER" id="PTHR30249:SF17">
    <property type="entry name" value="HOLIN-LIKE PROTEIN CIDB"/>
    <property type="match status" value="1"/>
</dbReference>
<feature type="transmembrane region" description="Helical" evidence="6">
    <location>
        <begin position="145"/>
        <end position="165"/>
    </location>
</feature>
<name>A0A094WLZ6_ALKAL</name>
<evidence type="ECO:0000313" key="10">
    <source>
        <dbReference type="Proteomes" id="UP000297014"/>
    </source>
</evidence>
<dbReference type="OrthoDB" id="9811701at2"/>
<keyword evidence="3 6" id="KW-0812">Transmembrane</keyword>
<keyword evidence="9" id="KW-1185">Reference proteome</keyword>
<comment type="caution">
    <text evidence="7">The sequence shown here is derived from an EMBL/GenBank/DDBJ whole genome shotgun (WGS) entry which is preliminary data.</text>
</comment>
<evidence type="ECO:0000256" key="2">
    <source>
        <dbReference type="ARBA" id="ARBA00022475"/>
    </source>
</evidence>
<evidence type="ECO:0000256" key="6">
    <source>
        <dbReference type="SAM" id="Phobius"/>
    </source>
</evidence>
<feature type="transmembrane region" description="Helical" evidence="6">
    <location>
        <begin position="32"/>
        <end position="57"/>
    </location>
</feature>
<dbReference type="AlphaFoldDB" id="A0A094WLZ6"/>
<dbReference type="STRING" id="1218173.BALCAV_0212865"/>
<dbReference type="GO" id="GO:0005886">
    <property type="term" value="C:plasma membrane"/>
    <property type="evidence" value="ECO:0007669"/>
    <property type="project" value="UniProtKB-SubCell"/>
</dbReference>
<evidence type="ECO:0000256" key="1">
    <source>
        <dbReference type="ARBA" id="ARBA00004651"/>
    </source>
</evidence>
<keyword evidence="4 6" id="KW-1133">Transmembrane helix</keyword>
<evidence type="ECO:0000256" key="5">
    <source>
        <dbReference type="ARBA" id="ARBA00023136"/>
    </source>
</evidence>
<evidence type="ECO:0000313" key="9">
    <source>
        <dbReference type="Proteomes" id="UP000002754"/>
    </source>
</evidence>
<evidence type="ECO:0008006" key="11">
    <source>
        <dbReference type="Google" id="ProtNLM"/>
    </source>
</evidence>
<dbReference type="Proteomes" id="UP000297014">
    <property type="component" value="Unassembled WGS sequence"/>
</dbReference>
<feature type="transmembrane region" description="Helical" evidence="6">
    <location>
        <begin position="92"/>
        <end position="112"/>
    </location>
</feature>
<dbReference type="Proteomes" id="UP000002754">
    <property type="component" value="Unassembled WGS sequence"/>
</dbReference>
<keyword evidence="5 6" id="KW-0472">Membrane</keyword>
<evidence type="ECO:0000256" key="4">
    <source>
        <dbReference type="ARBA" id="ARBA00022989"/>
    </source>
</evidence>
<evidence type="ECO:0000256" key="3">
    <source>
        <dbReference type="ARBA" id="ARBA00022692"/>
    </source>
</evidence>
<dbReference type="Pfam" id="PF04172">
    <property type="entry name" value="LrgB"/>
    <property type="match status" value="1"/>
</dbReference>
<accession>A0A094WLZ6</accession>
<feature type="transmembrane region" description="Helical" evidence="6">
    <location>
        <begin position="6"/>
        <end position="25"/>
    </location>
</feature>
<evidence type="ECO:0000313" key="8">
    <source>
        <dbReference type="EMBL" id="THG90284.1"/>
    </source>
</evidence>
<dbReference type="EMBL" id="ALPT02000040">
    <property type="protein sequence ID" value="KGA96983.1"/>
    <property type="molecule type" value="Genomic_DNA"/>
</dbReference>
<keyword evidence="2" id="KW-1003">Cell membrane</keyword>
<dbReference type="RefSeq" id="WP_003322996.1">
    <property type="nucleotide sequence ID" value="NZ_ALPT02000040.1"/>
</dbReference>